<dbReference type="EMBL" id="CAVMJV010000194">
    <property type="protein sequence ID" value="CAK5123424.1"/>
    <property type="molecule type" value="Genomic_DNA"/>
</dbReference>
<organism evidence="1 2">
    <name type="scientific">Meloidogyne enterolobii</name>
    <name type="common">Root-knot nematode worm</name>
    <name type="synonym">Meloidogyne mayaguensis</name>
    <dbReference type="NCBI Taxonomy" id="390850"/>
    <lineage>
        <taxon>Eukaryota</taxon>
        <taxon>Metazoa</taxon>
        <taxon>Ecdysozoa</taxon>
        <taxon>Nematoda</taxon>
        <taxon>Chromadorea</taxon>
        <taxon>Rhabditida</taxon>
        <taxon>Tylenchina</taxon>
        <taxon>Tylenchomorpha</taxon>
        <taxon>Tylenchoidea</taxon>
        <taxon>Meloidogynidae</taxon>
        <taxon>Meloidogyninae</taxon>
        <taxon>Meloidogyne</taxon>
    </lineage>
</organism>
<comment type="caution">
    <text evidence="1">The sequence shown here is derived from an EMBL/GenBank/DDBJ whole genome shotgun (WGS) entry which is preliminary data.</text>
</comment>
<keyword evidence="2" id="KW-1185">Reference proteome</keyword>
<sequence>MRICEYAASKNKKFIFNMGAEYLTKKFKKEIEIILKYSDLIFGNEDEYRAFANEMNFDKKEDIKDIGLEMAKYEKVEIIKLIICWL</sequence>
<gene>
    <name evidence="1" type="ORF">MENTE1834_LOCUS47476</name>
</gene>
<reference evidence="1" key="1">
    <citation type="submission" date="2023-11" db="EMBL/GenBank/DDBJ databases">
        <authorList>
            <person name="Poullet M."/>
        </authorList>
    </citation>
    <scope>NUCLEOTIDE SEQUENCE</scope>
    <source>
        <strain evidence="1">E1834</strain>
    </source>
</reference>
<name>A0ACB1B5A3_MELEN</name>
<evidence type="ECO:0000313" key="2">
    <source>
        <dbReference type="Proteomes" id="UP001497535"/>
    </source>
</evidence>
<protein>
    <submittedName>
        <fullName evidence="1">Uncharacterized protein</fullName>
    </submittedName>
</protein>
<evidence type="ECO:0000313" key="1">
    <source>
        <dbReference type="EMBL" id="CAK5123424.1"/>
    </source>
</evidence>
<proteinExistence type="predicted"/>
<accession>A0ACB1B5A3</accession>
<dbReference type="Proteomes" id="UP001497535">
    <property type="component" value="Unassembled WGS sequence"/>
</dbReference>